<comment type="caution">
    <text evidence="2">The sequence shown here is derived from an EMBL/GenBank/DDBJ whole genome shotgun (WGS) entry which is preliminary data.</text>
</comment>
<accession>A0A1J4K2X8</accession>
<dbReference type="AlphaFoldDB" id="A0A1J4K2X8"/>
<organism evidence="2 3">
    <name type="scientific">Tritrichomonas foetus</name>
    <dbReference type="NCBI Taxonomy" id="1144522"/>
    <lineage>
        <taxon>Eukaryota</taxon>
        <taxon>Metamonada</taxon>
        <taxon>Parabasalia</taxon>
        <taxon>Tritrichomonadida</taxon>
        <taxon>Tritrichomonadidae</taxon>
        <taxon>Tritrichomonas</taxon>
    </lineage>
</organism>
<dbReference type="Gene3D" id="3.90.70.10">
    <property type="entry name" value="Cysteine proteinases"/>
    <property type="match status" value="1"/>
</dbReference>
<name>A0A1J4K2X8_9EUKA</name>
<dbReference type="GO" id="GO:0016579">
    <property type="term" value="P:protein deubiquitination"/>
    <property type="evidence" value="ECO:0007669"/>
    <property type="project" value="InterPro"/>
</dbReference>
<evidence type="ECO:0000313" key="2">
    <source>
        <dbReference type="EMBL" id="OHT05322.1"/>
    </source>
</evidence>
<gene>
    <name evidence="2" type="ORF">TRFO_26945</name>
</gene>
<keyword evidence="3" id="KW-1185">Reference proteome</keyword>
<dbReference type="PROSITE" id="PS50235">
    <property type="entry name" value="USP_3"/>
    <property type="match status" value="1"/>
</dbReference>
<evidence type="ECO:0000313" key="3">
    <source>
        <dbReference type="Proteomes" id="UP000179807"/>
    </source>
</evidence>
<sequence>MSFANQYTFTRENFMESLAERVLQNYNEPRSKATRNIGIIDHKWFLLLLRWINDENAPDPPKILNEDLLRRIENHEMLNEKVDYDLIELNVANCLFKIFGGDKNIMRPYVFEPETNQAYVIFSPIKFDVCYNGNRTIKTVDPKWALRSLKLSLCKKFVLDPTKFNLQNNNGENVDENMSCNSYLETYGKVIHLALQIMNTSSPMAPQPNYVKLGFNKYKSLSTSNYTFSIPSAQTSTSHCNISETSFPTTFLQMIARIPELSEYVRSEDCKEKTKRIVDNPIFTNFIEYVNSVNGNPNHMIIPSALVHLLSMKYKKFSKSVTYQVVSYFRLMLSDIHDELNPIKFFSIRNTQYSNESWEKIREQNQSILFELLYGQQQISGHCKMCHKNNSIGHLFCGCTLPVVKKHLGKTSIRKCFNQYSTKTSEPIICEFCGSVLSKLHIKIEKHPKYLILHLTKHQEKLNVKVSPILDLSEFSVNENLNAVYDLKALIFSNKDSQSDKNKLIFRNESGWKTFKKQEIVSISDDHIHKAVTAHTFLYMKRE</sequence>
<dbReference type="InterPro" id="IPR038765">
    <property type="entry name" value="Papain-like_cys_pep_sf"/>
</dbReference>
<dbReference type="InterPro" id="IPR006615">
    <property type="entry name" value="Pept_C19_DUSP"/>
</dbReference>
<dbReference type="InterPro" id="IPR028889">
    <property type="entry name" value="USP"/>
</dbReference>
<protein>
    <recommendedName>
        <fullName evidence="1">USP domain-containing protein</fullName>
    </recommendedName>
</protein>
<dbReference type="Pfam" id="PF00443">
    <property type="entry name" value="UCH"/>
    <property type="match status" value="1"/>
</dbReference>
<evidence type="ECO:0000259" key="1">
    <source>
        <dbReference type="PROSITE" id="PS50235"/>
    </source>
</evidence>
<dbReference type="Pfam" id="PF06337">
    <property type="entry name" value="DUSP"/>
    <property type="match status" value="1"/>
</dbReference>
<dbReference type="InterPro" id="IPR001394">
    <property type="entry name" value="Peptidase_C19_UCH"/>
</dbReference>
<dbReference type="SUPFAM" id="SSF54001">
    <property type="entry name" value="Cysteine proteinases"/>
    <property type="match status" value="1"/>
</dbReference>
<proteinExistence type="predicted"/>
<dbReference type="GeneID" id="94839958"/>
<dbReference type="VEuPathDB" id="TrichDB:TRFO_26945"/>
<dbReference type="RefSeq" id="XP_068358458.1">
    <property type="nucleotide sequence ID" value="XM_068505254.1"/>
</dbReference>
<dbReference type="Proteomes" id="UP000179807">
    <property type="component" value="Unassembled WGS sequence"/>
</dbReference>
<dbReference type="EMBL" id="MLAK01000761">
    <property type="protein sequence ID" value="OHT05322.1"/>
    <property type="molecule type" value="Genomic_DNA"/>
</dbReference>
<dbReference type="SUPFAM" id="SSF143791">
    <property type="entry name" value="DUSP-like"/>
    <property type="match status" value="1"/>
</dbReference>
<feature type="domain" description="USP" evidence="1">
    <location>
        <begin position="237"/>
        <end position="542"/>
    </location>
</feature>
<dbReference type="CDD" id="cd02257">
    <property type="entry name" value="Peptidase_C19"/>
    <property type="match status" value="1"/>
</dbReference>
<dbReference type="GO" id="GO:0004843">
    <property type="term" value="F:cysteine-type deubiquitinase activity"/>
    <property type="evidence" value="ECO:0007669"/>
    <property type="project" value="InterPro"/>
</dbReference>
<dbReference type="InterPro" id="IPR035927">
    <property type="entry name" value="DUSP-like_sf"/>
</dbReference>
<reference evidence="2" key="1">
    <citation type="submission" date="2016-10" db="EMBL/GenBank/DDBJ databases">
        <authorList>
            <person name="Benchimol M."/>
            <person name="Almeida L.G."/>
            <person name="Vasconcelos A.T."/>
            <person name="Perreira-Neves A."/>
            <person name="Rosa I.A."/>
            <person name="Tasca T."/>
            <person name="Bogo M.R."/>
            <person name="de Souza W."/>
        </authorList>
    </citation>
    <scope>NUCLEOTIDE SEQUENCE [LARGE SCALE GENOMIC DNA]</scope>
    <source>
        <strain evidence="2">K</strain>
    </source>
</reference>
<dbReference type="Gene3D" id="3.30.2230.10">
    <property type="entry name" value="DUSP-like"/>
    <property type="match status" value="1"/>
</dbReference>
<dbReference type="PANTHER" id="PTHR21646">
    <property type="entry name" value="UBIQUITIN CARBOXYL-TERMINAL HYDROLASE"/>
    <property type="match status" value="1"/>
</dbReference>
<dbReference type="InterPro" id="IPR050185">
    <property type="entry name" value="Ub_carboxyl-term_hydrolase"/>
</dbReference>